<accession>A0A9J6FNM3</accession>
<sequence length="110" mass="12275">MQIAVAAGFSISADRWERLSEAKSDSQFVRDTVRTFWKPEALKDRSVTGKPCNAKLKTGAQGKKELTPEKLAAVRSAYGYFVRHRSSGAPENKRLKAFNGYVANLLRDVK</sequence>
<dbReference type="AlphaFoldDB" id="A0A9J6FNM3"/>
<dbReference type="OrthoDB" id="6512011at2759"/>
<evidence type="ECO:0000313" key="2">
    <source>
        <dbReference type="Proteomes" id="UP000821853"/>
    </source>
</evidence>
<gene>
    <name evidence="1" type="ORF">HPB48_022282</name>
</gene>
<protein>
    <submittedName>
        <fullName evidence="1">Uncharacterized protein</fullName>
    </submittedName>
</protein>
<dbReference type="VEuPathDB" id="VectorBase:HLOH_059306"/>
<name>A0A9J6FNM3_HAELO</name>
<proteinExistence type="predicted"/>
<dbReference type="Gene3D" id="1.10.10.2590">
    <property type="entry name" value="BEN domain"/>
    <property type="match status" value="1"/>
</dbReference>
<evidence type="ECO:0000313" key="1">
    <source>
        <dbReference type="EMBL" id="KAH9364637.1"/>
    </source>
</evidence>
<dbReference type="Proteomes" id="UP000821853">
    <property type="component" value="Chromosome 10"/>
</dbReference>
<dbReference type="OMA" id="NAFEVHM"/>
<keyword evidence="2" id="KW-1185">Reference proteome</keyword>
<organism evidence="1 2">
    <name type="scientific">Haemaphysalis longicornis</name>
    <name type="common">Bush tick</name>
    <dbReference type="NCBI Taxonomy" id="44386"/>
    <lineage>
        <taxon>Eukaryota</taxon>
        <taxon>Metazoa</taxon>
        <taxon>Ecdysozoa</taxon>
        <taxon>Arthropoda</taxon>
        <taxon>Chelicerata</taxon>
        <taxon>Arachnida</taxon>
        <taxon>Acari</taxon>
        <taxon>Parasitiformes</taxon>
        <taxon>Ixodida</taxon>
        <taxon>Ixodoidea</taxon>
        <taxon>Ixodidae</taxon>
        <taxon>Haemaphysalinae</taxon>
        <taxon>Haemaphysalis</taxon>
    </lineage>
</organism>
<comment type="caution">
    <text evidence="1">The sequence shown here is derived from an EMBL/GenBank/DDBJ whole genome shotgun (WGS) entry which is preliminary data.</text>
</comment>
<reference evidence="1 2" key="1">
    <citation type="journal article" date="2020" name="Cell">
        <title>Large-Scale Comparative Analyses of Tick Genomes Elucidate Their Genetic Diversity and Vector Capacities.</title>
        <authorList>
            <consortium name="Tick Genome and Microbiome Consortium (TIGMIC)"/>
            <person name="Jia N."/>
            <person name="Wang J."/>
            <person name="Shi W."/>
            <person name="Du L."/>
            <person name="Sun Y."/>
            <person name="Zhan W."/>
            <person name="Jiang J.F."/>
            <person name="Wang Q."/>
            <person name="Zhang B."/>
            <person name="Ji P."/>
            <person name="Bell-Sakyi L."/>
            <person name="Cui X.M."/>
            <person name="Yuan T.T."/>
            <person name="Jiang B.G."/>
            <person name="Yang W.F."/>
            <person name="Lam T.T."/>
            <person name="Chang Q.C."/>
            <person name="Ding S.J."/>
            <person name="Wang X.J."/>
            <person name="Zhu J.G."/>
            <person name="Ruan X.D."/>
            <person name="Zhao L."/>
            <person name="Wei J.T."/>
            <person name="Ye R.Z."/>
            <person name="Que T.C."/>
            <person name="Du C.H."/>
            <person name="Zhou Y.H."/>
            <person name="Cheng J.X."/>
            <person name="Dai P.F."/>
            <person name="Guo W.B."/>
            <person name="Han X.H."/>
            <person name="Huang E.J."/>
            <person name="Li L.F."/>
            <person name="Wei W."/>
            <person name="Gao Y.C."/>
            <person name="Liu J.Z."/>
            <person name="Shao H.Z."/>
            <person name="Wang X."/>
            <person name="Wang C.C."/>
            <person name="Yang T.C."/>
            <person name="Huo Q.B."/>
            <person name="Li W."/>
            <person name="Chen H.Y."/>
            <person name="Chen S.E."/>
            <person name="Zhou L.G."/>
            <person name="Ni X.B."/>
            <person name="Tian J.H."/>
            <person name="Sheng Y."/>
            <person name="Liu T."/>
            <person name="Pan Y.S."/>
            <person name="Xia L.Y."/>
            <person name="Li J."/>
            <person name="Zhao F."/>
            <person name="Cao W.C."/>
        </authorList>
    </citation>
    <scope>NUCLEOTIDE SEQUENCE [LARGE SCALE GENOMIC DNA]</scope>
    <source>
        <strain evidence="1">HaeL-2018</strain>
    </source>
</reference>
<dbReference type="EMBL" id="JABSTR010000002">
    <property type="protein sequence ID" value="KAH9364637.1"/>
    <property type="molecule type" value="Genomic_DNA"/>
</dbReference>